<accession>A0AA36FDU7</accession>
<feature type="compositionally biased region" description="Polar residues" evidence="1">
    <location>
        <begin position="65"/>
        <end position="89"/>
    </location>
</feature>
<dbReference type="AlphaFoldDB" id="A0AA36FDU7"/>
<sequence>MRMRCLHQQHCESYEGFIVHMQHCEEIAAIPSKRRHSNLSPQTRAAKKTASIHAQENSVRHEQRLLSNRQRAAAMQRQSLKQNDCNDQV</sequence>
<protein>
    <submittedName>
        <fullName evidence="2">Uncharacterized protein</fullName>
    </submittedName>
</protein>
<name>A0AA36FDU7_OCTVU</name>
<gene>
    <name evidence="2" type="ORF">OCTVUL_1B027471</name>
</gene>
<proteinExistence type="predicted"/>
<evidence type="ECO:0000313" key="3">
    <source>
        <dbReference type="Proteomes" id="UP001162480"/>
    </source>
</evidence>
<evidence type="ECO:0000256" key="1">
    <source>
        <dbReference type="SAM" id="MobiDB-lite"/>
    </source>
</evidence>
<organism evidence="2 3">
    <name type="scientific">Octopus vulgaris</name>
    <name type="common">Common octopus</name>
    <dbReference type="NCBI Taxonomy" id="6645"/>
    <lineage>
        <taxon>Eukaryota</taxon>
        <taxon>Metazoa</taxon>
        <taxon>Spiralia</taxon>
        <taxon>Lophotrochozoa</taxon>
        <taxon>Mollusca</taxon>
        <taxon>Cephalopoda</taxon>
        <taxon>Coleoidea</taxon>
        <taxon>Octopodiformes</taxon>
        <taxon>Octopoda</taxon>
        <taxon>Incirrata</taxon>
        <taxon>Octopodidae</taxon>
        <taxon>Octopus</taxon>
    </lineage>
</organism>
<dbReference type="Proteomes" id="UP001162480">
    <property type="component" value="Chromosome 12"/>
</dbReference>
<evidence type="ECO:0000313" key="2">
    <source>
        <dbReference type="EMBL" id="CAI9731063.1"/>
    </source>
</evidence>
<feature type="region of interest" description="Disordered" evidence="1">
    <location>
        <begin position="34"/>
        <end position="89"/>
    </location>
</feature>
<dbReference type="EMBL" id="OX597825">
    <property type="protein sequence ID" value="CAI9731063.1"/>
    <property type="molecule type" value="Genomic_DNA"/>
</dbReference>
<keyword evidence="3" id="KW-1185">Reference proteome</keyword>
<reference evidence="2" key="1">
    <citation type="submission" date="2023-08" db="EMBL/GenBank/DDBJ databases">
        <authorList>
            <person name="Alioto T."/>
            <person name="Alioto T."/>
            <person name="Gomez Garrido J."/>
        </authorList>
    </citation>
    <scope>NUCLEOTIDE SEQUENCE</scope>
</reference>